<name>A0A1J4KP13_9EUKA</name>
<dbReference type="RefSeq" id="XP_068366169.1">
    <property type="nucleotide sequence ID" value="XM_068491297.1"/>
</dbReference>
<feature type="coiled-coil region" evidence="1">
    <location>
        <begin position="98"/>
        <end position="132"/>
    </location>
</feature>
<feature type="coiled-coil region" evidence="1">
    <location>
        <begin position="185"/>
        <end position="257"/>
    </location>
</feature>
<protein>
    <submittedName>
        <fullName evidence="3">Uncharacterized protein</fullName>
    </submittedName>
</protein>
<feature type="region of interest" description="Disordered" evidence="2">
    <location>
        <begin position="257"/>
        <end position="468"/>
    </location>
</feature>
<keyword evidence="4" id="KW-1185">Reference proteome</keyword>
<feature type="compositionally biased region" description="Polar residues" evidence="2">
    <location>
        <begin position="266"/>
        <end position="275"/>
    </location>
</feature>
<feature type="compositionally biased region" description="Basic and acidic residues" evidence="2">
    <location>
        <begin position="310"/>
        <end position="372"/>
    </location>
</feature>
<proteinExistence type="predicted"/>
<dbReference type="VEuPathDB" id="TrichDB:TRFO_03446"/>
<keyword evidence="1" id="KW-0175">Coiled coil</keyword>
<feature type="compositionally biased region" description="Basic and acidic residues" evidence="2">
    <location>
        <begin position="405"/>
        <end position="429"/>
    </location>
</feature>
<organism evidence="3 4">
    <name type="scientific">Tritrichomonas foetus</name>
    <dbReference type="NCBI Taxonomy" id="1144522"/>
    <lineage>
        <taxon>Eukaryota</taxon>
        <taxon>Metamonada</taxon>
        <taxon>Parabasalia</taxon>
        <taxon>Tritrichomonadida</taxon>
        <taxon>Tritrichomonadidae</taxon>
        <taxon>Tritrichomonas</taxon>
    </lineage>
</organism>
<dbReference type="EMBL" id="MLAK01000549">
    <property type="protein sequence ID" value="OHT13033.1"/>
    <property type="molecule type" value="Genomic_DNA"/>
</dbReference>
<dbReference type="GeneID" id="94826001"/>
<evidence type="ECO:0000256" key="2">
    <source>
        <dbReference type="SAM" id="MobiDB-lite"/>
    </source>
</evidence>
<sequence length="468" mass="53660">MFATPSVKIARPLNSPRSVRTSKTPRSKGRARDSRNLSEFEDQETLAKQKYDLVNEIIALRREVDLLHGQFLDREADFDEKQLYQIEFLQYTEKNKNLSEAQKKVIVYSKQLNQLQAEMNELLERESILSTLFSEDAIVRIKSEIVYEKHTIGHQRDELKAVLQVRDSANAELDSNDLAMGIQMCKNQRSHYLQLKRELKAIQEEEPKLQEKYQETLKLPQAVEQQENEIKELNQRLKNLQHSKDSKKRDISRINETYETEKDVMQNVSHANNVQRNRDRERENFSATVSSPRSGRRTGRFRTQTKPAQNKKDELSKSKTLSDDFENDFDKTGTMKSERSDNDDSEKSDRSGSENSDRHSESEKNSDSEKNSGSDSENNSGRSSGSERNSRRSSGSERNSGSEDNSEKSGSEKHSENDSENEKSEKGDGGSEDNDSEGGSEKRSDDDDEKDESGKETSDKEKSDDDEE</sequence>
<dbReference type="AlphaFoldDB" id="A0A1J4KP13"/>
<feature type="compositionally biased region" description="Basic and acidic residues" evidence="2">
    <location>
        <begin position="452"/>
        <end position="468"/>
    </location>
</feature>
<comment type="caution">
    <text evidence="3">The sequence shown here is derived from an EMBL/GenBank/DDBJ whole genome shotgun (WGS) entry which is preliminary data.</text>
</comment>
<dbReference type="Proteomes" id="UP000179807">
    <property type="component" value="Unassembled WGS sequence"/>
</dbReference>
<evidence type="ECO:0000313" key="4">
    <source>
        <dbReference type="Proteomes" id="UP000179807"/>
    </source>
</evidence>
<gene>
    <name evidence="3" type="ORF">TRFO_03446</name>
</gene>
<feature type="compositionally biased region" description="Low complexity" evidence="2">
    <location>
        <begin position="373"/>
        <end position="403"/>
    </location>
</feature>
<reference evidence="3" key="1">
    <citation type="submission" date="2016-10" db="EMBL/GenBank/DDBJ databases">
        <authorList>
            <person name="Benchimol M."/>
            <person name="Almeida L.G."/>
            <person name="Vasconcelos A.T."/>
            <person name="Perreira-Neves A."/>
            <person name="Rosa I.A."/>
            <person name="Tasca T."/>
            <person name="Bogo M.R."/>
            <person name="de Souza W."/>
        </authorList>
    </citation>
    <scope>NUCLEOTIDE SEQUENCE [LARGE SCALE GENOMIC DNA]</scope>
    <source>
        <strain evidence="3">K</strain>
    </source>
</reference>
<accession>A0A1J4KP13</accession>
<evidence type="ECO:0000256" key="1">
    <source>
        <dbReference type="SAM" id="Coils"/>
    </source>
</evidence>
<feature type="region of interest" description="Disordered" evidence="2">
    <location>
        <begin position="1"/>
        <end position="38"/>
    </location>
</feature>
<evidence type="ECO:0000313" key="3">
    <source>
        <dbReference type="EMBL" id="OHT13033.1"/>
    </source>
</evidence>